<proteinExistence type="inferred from homology"/>
<dbReference type="Pfam" id="PF00005">
    <property type="entry name" value="ABC_tran"/>
    <property type="match status" value="2"/>
</dbReference>
<dbReference type="InterPro" id="IPR015856">
    <property type="entry name" value="ABC_transpr_CbiO/EcfA_su"/>
</dbReference>
<dbReference type="SMART" id="SM00382">
    <property type="entry name" value="AAA"/>
    <property type="match status" value="2"/>
</dbReference>
<reference evidence="11" key="1">
    <citation type="submission" date="2018-12" db="EMBL/GenBank/DDBJ databases">
        <title>Tengunoibacter tsumagoiensis gen. nov., sp. nov., Dictyobacter kobayashii sp. nov., D. alpinus sp. nov., and D. joshuensis sp. nov. and description of Dictyobacteraceae fam. nov. within the order Ktedonobacterales isolated from Tengu-no-mugimeshi.</title>
        <authorList>
            <person name="Wang C.M."/>
            <person name="Zheng Y."/>
            <person name="Sakai Y."/>
            <person name="Toyoda A."/>
            <person name="Minakuchi Y."/>
            <person name="Abe K."/>
            <person name="Yokota A."/>
            <person name="Yabe S."/>
        </authorList>
    </citation>
    <scope>NUCLEOTIDE SEQUENCE [LARGE SCALE GENOMIC DNA]</scope>
    <source>
        <strain evidence="11">Uno11</strain>
    </source>
</reference>
<keyword evidence="3" id="KW-0813">Transport</keyword>
<organism evidence="10 11">
    <name type="scientific">Dictyobacter kobayashii</name>
    <dbReference type="NCBI Taxonomy" id="2014872"/>
    <lineage>
        <taxon>Bacteria</taxon>
        <taxon>Bacillati</taxon>
        <taxon>Chloroflexota</taxon>
        <taxon>Ktedonobacteria</taxon>
        <taxon>Ktedonobacterales</taxon>
        <taxon>Dictyobacteraceae</taxon>
        <taxon>Dictyobacter</taxon>
    </lineage>
</organism>
<dbReference type="FunFam" id="3.40.50.300:FF:000224">
    <property type="entry name" value="Energy-coupling factor transporter ATP-binding protein EcfA"/>
    <property type="match status" value="1"/>
</dbReference>
<evidence type="ECO:0000256" key="2">
    <source>
        <dbReference type="ARBA" id="ARBA00005417"/>
    </source>
</evidence>
<dbReference type="RefSeq" id="WP_126555094.1">
    <property type="nucleotide sequence ID" value="NZ_BIFS01000002.1"/>
</dbReference>
<dbReference type="PROSITE" id="PS50893">
    <property type="entry name" value="ABC_TRANSPORTER_2"/>
    <property type="match status" value="2"/>
</dbReference>
<keyword evidence="6 10" id="KW-0067">ATP-binding</keyword>
<comment type="caution">
    <text evidence="10">The sequence shown here is derived from an EMBL/GenBank/DDBJ whole genome shotgun (WGS) entry which is preliminary data.</text>
</comment>
<protein>
    <submittedName>
        <fullName evidence="10">ABC transporter ATP-binding protein</fullName>
    </submittedName>
</protein>
<dbReference type="GO" id="GO:0005524">
    <property type="term" value="F:ATP binding"/>
    <property type="evidence" value="ECO:0007669"/>
    <property type="project" value="UniProtKB-KW"/>
</dbReference>
<accession>A0A402ATK8</accession>
<comment type="subcellular location">
    <subcellularLocation>
        <location evidence="1">Cell membrane</location>
    </subcellularLocation>
</comment>
<evidence type="ECO:0000256" key="4">
    <source>
        <dbReference type="ARBA" id="ARBA00022475"/>
    </source>
</evidence>
<evidence type="ECO:0000313" key="11">
    <source>
        <dbReference type="Proteomes" id="UP000287188"/>
    </source>
</evidence>
<dbReference type="PROSITE" id="PS00211">
    <property type="entry name" value="ABC_TRANSPORTER_1"/>
    <property type="match status" value="2"/>
</dbReference>
<evidence type="ECO:0000313" key="10">
    <source>
        <dbReference type="EMBL" id="GCE22373.1"/>
    </source>
</evidence>
<dbReference type="InterPro" id="IPR003439">
    <property type="entry name" value="ABC_transporter-like_ATP-bd"/>
</dbReference>
<dbReference type="OrthoDB" id="501320at2"/>
<keyword evidence="7" id="KW-1278">Translocase</keyword>
<evidence type="ECO:0000259" key="9">
    <source>
        <dbReference type="PROSITE" id="PS50893"/>
    </source>
</evidence>
<dbReference type="GO" id="GO:0042626">
    <property type="term" value="F:ATPase-coupled transmembrane transporter activity"/>
    <property type="evidence" value="ECO:0007669"/>
    <property type="project" value="TreeGrafter"/>
</dbReference>
<evidence type="ECO:0000256" key="5">
    <source>
        <dbReference type="ARBA" id="ARBA00022741"/>
    </source>
</evidence>
<dbReference type="EMBL" id="BIFS01000002">
    <property type="protein sequence ID" value="GCE22373.1"/>
    <property type="molecule type" value="Genomic_DNA"/>
</dbReference>
<dbReference type="GO" id="GO:0016887">
    <property type="term" value="F:ATP hydrolysis activity"/>
    <property type="evidence" value="ECO:0007669"/>
    <property type="project" value="InterPro"/>
</dbReference>
<dbReference type="Proteomes" id="UP000287188">
    <property type="component" value="Unassembled WGS sequence"/>
</dbReference>
<keyword evidence="8" id="KW-0472">Membrane</keyword>
<sequence>MPDLHVDNVSFIYAGASRAVLRSVQLTIPAGEFVLLAGPSGCGKSTLALALAGLIPSRIAGTFEGHVYLGSQEIGTMEVHEAAQHIGIVFQNPDEQLVHLDVESEVAFGPENLALPHSEVEQRVATSLAYTRMEYARKLEIFALSGGQKQRVAIAATLAMQSRVLVLDEPTSDLDPVGTQEVLSVLHTLNKQYGWTIVLVEHKIDEVVPWVDRVLLMDAGHIIVDAPPRNAFRDLTAWQRLEVSVPQMVSLANALPDVFQHTLPLTSDEAYAALAHSSYSTMLLEHAQRQSAISVYPDQASAAGTNHVLNWEQVGLSYGDKKILQDINLTVQAQDWLAIVGANGTGKTSLASLAMGFQAPTRGRILYGGKPVVAGQISRQAEYMAYLFQAADKMLFTASVEQELLFGVKHQRGRKQRTQQPYTVEKLLEIIDLTADRAANPFHLSHGQRKRLAIGALLARYPQALILDEPTTGQDEGHARAFLQFLQSLREREVLTYVMITHNMGAVAEYANRMVVLHNTRIVLDGSPGYVFAHTDELADYGILAPPIAQLHSRLCSGQAPQVSLSVQAFLQALQSIEAHS</sequence>
<evidence type="ECO:0000256" key="7">
    <source>
        <dbReference type="ARBA" id="ARBA00022967"/>
    </source>
</evidence>
<evidence type="ECO:0000256" key="8">
    <source>
        <dbReference type="ARBA" id="ARBA00023136"/>
    </source>
</evidence>
<dbReference type="Gene3D" id="3.40.50.300">
    <property type="entry name" value="P-loop containing nucleotide triphosphate hydrolases"/>
    <property type="match status" value="2"/>
</dbReference>
<dbReference type="InterPro" id="IPR017871">
    <property type="entry name" value="ABC_transporter-like_CS"/>
</dbReference>
<evidence type="ECO:0000256" key="6">
    <source>
        <dbReference type="ARBA" id="ARBA00022840"/>
    </source>
</evidence>
<dbReference type="SUPFAM" id="SSF52540">
    <property type="entry name" value="P-loop containing nucleoside triphosphate hydrolases"/>
    <property type="match status" value="2"/>
</dbReference>
<keyword evidence="5" id="KW-0547">Nucleotide-binding</keyword>
<comment type="similarity">
    <text evidence="2">Belongs to the ABC transporter superfamily.</text>
</comment>
<dbReference type="CDD" id="cd03225">
    <property type="entry name" value="ABC_cobalt_CbiO_domain1"/>
    <property type="match status" value="2"/>
</dbReference>
<dbReference type="InterPro" id="IPR027417">
    <property type="entry name" value="P-loop_NTPase"/>
</dbReference>
<dbReference type="PANTHER" id="PTHR43553">
    <property type="entry name" value="HEAVY METAL TRANSPORTER"/>
    <property type="match status" value="1"/>
</dbReference>
<dbReference type="NCBIfam" id="NF010167">
    <property type="entry name" value="PRK13648.1"/>
    <property type="match status" value="2"/>
</dbReference>
<name>A0A402ATK8_9CHLR</name>
<dbReference type="InterPro" id="IPR050095">
    <property type="entry name" value="ECF_ABC_transporter_ATP-bd"/>
</dbReference>
<feature type="domain" description="ABC transporter" evidence="9">
    <location>
        <begin position="309"/>
        <end position="544"/>
    </location>
</feature>
<dbReference type="GO" id="GO:0043190">
    <property type="term" value="C:ATP-binding cassette (ABC) transporter complex"/>
    <property type="evidence" value="ECO:0007669"/>
    <property type="project" value="TreeGrafter"/>
</dbReference>
<dbReference type="InterPro" id="IPR003593">
    <property type="entry name" value="AAA+_ATPase"/>
</dbReference>
<dbReference type="AlphaFoldDB" id="A0A402ATK8"/>
<evidence type="ECO:0000256" key="3">
    <source>
        <dbReference type="ARBA" id="ARBA00022448"/>
    </source>
</evidence>
<keyword evidence="4" id="KW-1003">Cell membrane</keyword>
<evidence type="ECO:0000256" key="1">
    <source>
        <dbReference type="ARBA" id="ARBA00004236"/>
    </source>
</evidence>
<keyword evidence="11" id="KW-1185">Reference proteome</keyword>
<feature type="domain" description="ABC transporter" evidence="9">
    <location>
        <begin position="4"/>
        <end position="244"/>
    </location>
</feature>
<gene>
    <name evidence="10" type="ORF">KDK_61730</name>
</gene>